<proteinExistence type="predicted"/>
<dbReference type="SUPFAM" id="SSF143011">
    <property type="entry name" value="RelE-like"/>
    <property type="match status" value="1"/>
</dbReference>
<dbReference type="Gene3D" id="3.30.2310.20">
    <property type="entry name" value="RelE-like"/>
    <property type="match status" value="1"/>
</dbReference>
<protein>
    <submittedName>
        <fullName evidence="3">Type II toxin-antitoxin system RelE/ParE family toxin</fullName>
    </submittedName>
</protein>
<organism evidence="3 4">
    <name type="scientific">Corynebacterium lujinxingii</name>
    <dbReference type="NCBI Taxonomy" id="2763010"/>
    <lineage>
        <taxon>Bacteria</taxon>
        <taxon>Bacillati</taxon>
        <taxon>Actinomycetota</taxon>
        <taxon>Actinomycetes</taxon>
        <taxon>Mycobacteriales</taxon>
        <taxon>Corynebacteriaceae</taxon>
        <taxon>Corynebacterium</taxon>
    </lineage>
</organism>
<dbReference type="InterPro" id="IPR052747">
    <property type="entry name" value="TA_system_RelE_toxin"/>
</dbReference>
<name>A0A7H0JZF2_9CORY</name>
<dbReference type="Proteomes" id="UP000642876">
    <property type="component" value="Unassembled WGS sequence"/>
</dbReference>
<gene>
    <name evidence="2" type="ORF">H7348_09795</name>
    <name evidence="3" type="ORF">IAU68_01075</name>
</gene>
<dbReference type="RefSeq" id="WP_171193239.1">
    <property type="nucleotide sequence ID" value="NZ_CP061032.1"/>
</dbReference>
<sequence length="89" mass="10247">MQYRIELTNQAGRDLKKIRRGDRANFERIVGALQSLARNPFPTGCVRLTGHNDFRIRVGGFRIIYSVDQDVVIIEVLRIAPRGEVYRGF</sequence>
<dbReference type="Proteomes" id="UP000516235">
    <property type="component" value="Chromosome"/>
</dbReference>
<dbReference type="EMBL" id="JACMYE010000008">
    <property type="protein sequence ID" value="MBC3179590.1"/>
    <property type="molecule type" value="Genomic_DNA"/>
</dbReference>
<dbReference type="PANTHER" id="PTHR38813">
    <property type="match status" value="1"/>
</dbReference>
<evidence type="ECO:0000256" key="1">
    <source>
        <dbReference type="ARBA" id="ARBA00022649"/>
    </source>
</evidence>
<dbReference type="PANTHER" id="PTHR38813:SF1">
    <property type="entry name" value="TOXIN RELE1-RELATED"/>
    <property type="match status" value="1"/>
</dbReference>
<evidence type="ECO:0000313" key="5">
    <source>
        <dbReference type="Proteomes" id="UP000642876"/>
    </source>
</evidence>
<evidence type="ECO:0000313" key="2">
    <source>
        <dbReference type="EMBL" id="MBC3179590.1"/>
    </source>
</evidence>
<dbReference type="EMBL" id="CP061032">
    <property type="protein sequence ID" value="QNP90418.1"/>
    <property type="molecule type" value="Genomic_DNA"/>
</dbReference>
<dbReference type="Pfam" id="PF05016">
    <property type="entry name" value="ParE_toxin"/>
    <property type="match status" value="1"/>
</dbReference>
<evidence type="ECO:0000313" key="3">
    <source>
        <dbReference type="EMBL" id="QNP90418.1"/>
    </source>
</evidence>
<dbReference type="InterPro" id="IPR035093">
    <property type="entry name" value="RelE/ParE_toxin_dom_sf"/>
</dbReference>
<dbReference type="KEGG" id="cluj:IAU68_01075"/>
<evidence type="ECO:0000313" key="4">
    <source>
        <dbReference type="Proteomes" id="UP000516235"/>
    </source>
</evidence>
<accession>A0A7H0JZF2</accession>
<keyword evidence="1" id="KW-1277">Toxin-antitoxin system</keyword>
<reference evidence="4 5" key="1">
    <citation type="submission" date="2020-08" db="EMBL/GenBank/DDBJ databases">
        <title>novel species in genus Corynebacterium.</title>
        <authorList>
            <person name="Zhang G."/>
        </authorList>
    </citation>
    <scope>NUCLEOTIDE SEQUENCE [LARGE SCALE GENOMIC DNA]</scope>
    <source>
        <strain evidence="3">Zg-917</strain>
        <strain evidence="4 5">zg-917</strain>
    </source>
</reference>
<keyword evidence="5" id="KW-1185">Reference proteome</keyword>
<dbReference type="AlphaFoldDB" id="A0A7H0JZF2"/>
<dbReference type="InterPro" id="IPR007712">
    <property type="entry name" value="RelE/ParE_toxin"/>
</dbReference>